<dbReference type="Pfam" id="PF13340">
    <property type="entry name" value="DUF4096"/>
    <property type="match status" value="1"/>
</dbReference>
<feature type="domain" description="Insertion element IS402-like" evidence="2">
    <location>
        <begin position="12"/>
        <end position="88"/>
    </location>
</feature>
<keyword evidence="4" id="KW-1185">Reference proteome</keyword>
<dbReference type="PANTHER" id="PTHR46637:SF1">
    <property type="entry name" value="BLL5188 PROTEIN"/>
    <property type="match status" value="1"/>
</dbReference>
<organism evidence="3 4">
    <name type="scientific">Virgisporangium ochraceum</name>
    <dbReference type="NCBI Taxonomy" id="65505"/>
    <lineage>
        <taxon>Bacteria</taxon>
        <taxon>Bacillati</taxon>
        <taxon>Actinomycetota</taxon>
        <taxon>Actinomycetes</taxon>
        <taxon>Micromonosporales</taxon>
        <taxon>Micromonosporaceae</taxon>
        <taxon>Virgisporangium</taxon>
    </lineage>
</organism>
<name>A0A8J3ZYV0_9ACTN</name>
<feature type="region of interest" description="Disordered" evidence="1">
    <location>
        <begin position="119"/>
        <end position="149"/>
    </location>
</feature>
<dbReference type="EMBL" id="BOPH01000104">
    <property type="protein sequence ID" value="GIJ72674.1"/>
    <property type="molecule type" value="Genomic_DNA"/>
</dbReference>
<dbReference type="AlphaFoldDB" id="A0A8J3ZYV0"/>
<reference evidence="3" key="1">
    <citation type="submission" date="2021-01" db="EMBL/GenBank/DDBJ databases">
        <title>Whole genome shotgun sequence of Virgisporangium ochraceum NBRC 16418.</title>
        <authorList>
            <person name="Komaki H."/>
            <person name="Tamura T."/>
        </authorList>
    </citation>
    <scope>NUCLEOTIDE SEQUENCE</scope>
    <source>
        <strain evidence="3">NBRC 16418</strain>
    </source>
</reference>
<proteinExistence type="predicted"/>
<protein>
    <submittedName>
        <fullName evidence="3">Transposase</fullName>
    </submittedName>
</protein>
<comment type="caution">
    <text evidence="3">The sequence shown here is derived from an EMBL/GenBank/DDBJ whole genome shotgun (WGS) entry which is preliminary data.</text>
</comment>
<evidence type="ECO:0000256" key="1">
    <source>
        <dbReference type="SAM" id="MobiDB-lite"/>
    </source>
</evidence>
<feature type="compositionally biased region" description="Polar residues" evidence="1">
    <location>
        <begin position="125"/>
        <end position="149"/>
    </location>
</feature>
<gene>
    <name evidence="3" type="ORF">Voc01_075910</name>
</gene>
<evidence type="ECO:0000259" key="2">
    <source>
        <dbReference type="Pfam" id="PF13340"/>
    </source>
</evidence>
<sequence>MIEDMVRTWAPDDFWQVAQPLIPVPPPRPQGGGTPRASDRAVLAAIVYMVQAGCSWRTLPAAMFGTSRATVHRRFGEWTNAGLWERLHAAFLTRLNVVSEIDWSRAMVDSIAVRAEKRGMRRGQTRSTAANRAQRSTFSATAPVSRSRS</sequence>
<dbReference type="InterPro" id="IPR052909">
    <property type="entry name" value="Transposase_6_like"/>
</dbReference>
<dbReference type="Proteomes" id="UP000635606">
    <property type="component" value="Unassembled WGS sequence"/>
</dbReference>
<accession>A0A8J3ZYV0</accession>
<evidence type="ECO:0000313" key="4">
    <source>
        <dbReference type="Proteomes" id="UP000635606"/>
    </source>
</evidence>
<evidence type="ECO:0000313" key="3">
    <source>
        <dbReference type="EMBL" id="GIJ72674.1"/>
    </source>
</evidence>
<dbReference type="InterPro" id="IPR025161">
    <property type="entry name" value="IS402-like_dom"/>
</dbReference>
<dbReference type="PANTHER" id="PTHR46637">
    <property type="entry name" value="TIS1421-TRANSPOSASE PROTEIN A"/>
    <property type="match status" value="1"/>
</dbReference>